<accession>A0A4D9CUY2</accession>
<feature type="region of interest" description="Disordered" evidence="1">
    <location>
        <begin position="464"/>
        <end position="678"/>
    </location>
</feature>
<evidence type="ECO:0000256" key="1">
    <source>
        <dbReference type="SAM" id="MobiDB-lite"/>
    </source>
</evidence>
<feature type="compositionally biased region" description="Low complexity" evidence="1">
    <location>
        <begin position="221"/>
        <end position="237"/>
    </location>
</feature>
<feature type="compositionally biased region" description="Basic and acidic residues" evidence="1">
    <location>
        <begin position="160"/>
        <end position="206"/>
    </location>
</feature>
<reference evidence="2 3" key="1">
    <citation type="submission" date="2019-01" db="EMBL/GenBank/DDBJ databases">
        <title>Nuclear Genome Assembly of the Microalgal Biofuel strain Nannochloropsis salina CCMP1776.</title>
        <authorList>
            <person name="Hovde B."/>
        </authorList>
    </citation>
    <scope>NUCLEOTIDE SEQUENCE [LARGE SCALE GENOMIC DNA]</scope>
    <source>
        <strain evidence="2 3">CCMP1776</strain>
    </source>
</reference>
<sequence>MSLFFLVQLQIAVEEECAMADSDFTCLNLEEVIIPWLEWLKRTGRARAPKTRNLYRQYVTELTLQVAMDNLHDDDLPCLGREAVEGFAVENESHLAALAADQSQAGYWHAWGHFWHWLRRDASREGRCASEAQGGGERGGEGGEEEGGRKGQWAGGTAAEENKRDDLGGKVDEEKRMDTDTALDVKVEEGKDKEAKEEQKGREREAGPGTPQKPFTPLPSSPSSSSTCSSRTASPFSYIHSPSTTPHHLGPLPLFTDRLAHSERQPSPSPFRMGYDGEREDGRSWLETRRKRGGIAGRISGEEEKNGAKKEKVSERGWARRGVKEGMADGVREGGEEAEGNEAIWARALQASFIGYLGRVGVTSERAQTQYTEAVTRLVAKVVKALKGKREWGGRGRKKQRIKKMEERAGVRVSPAVGLRRFLCRHMDVVEGMMGREEEEEGRMEHEVMIKLYDFIMGPEEEVEEEKEVWRKEKEEEEKRKEEADVEEEEEKEGEEEEEEEGREERESRGGPPTEEVRRGCDSFLKPSCSLAPTTWPLPPLSMTRKAMRREGGDVRGRSRRRGVKREEEGGIAREGMKDGGKDVKEGEEMQDGIALGGGWEALEEEEEGEEEEEEEEEGEEEGGKEKEEMEEEGELGLSPVVFGELVHLMATGMRKGTGGGGRGGGGGGGGGGGREWGVTKYAHSEAWKWAMAIDDGVRRMQEERGEEEEGGERGWKRTMGKRRLRSLLEGGMKKEGGKEGWREGLYARMVESQGGDGERAFEKLLVYLGQRDGQKGGRGEGRRG</sequence>
<protein>
    <submittedName>
        <fullName evidence="2">Uncharacterized protein</fullName>
    </submittedName>
</protein>
<feature type="compositionally biased region" description="Basic and acidic residues" evidence="1">
    <location>
        <begin position="503"/>
        <end position="521"/>
    </location>
</feature>
<feature type="compositionally biased region" description="Basic and acidic residues" evidence="1">
    <location>
        <begin position="138"/>
        <end position="149"/>
    </location>
</feature>
<comment type="caution">
    <text evidence="2">The sequence shown here is derived from an EMBL/GenBank/DDBJ whole genome shotgun (WGS) entry which is preliminary data.</text>
</comment>
<feature type="compositionally biased region" description="Acidic residues" evidence="1">
    <location>
        <begin position="484"/>
        <end position="502"/>
    </location>
</feature>
<keyword evidence="3" id="KW-1185">Reference proteome</keyword>
<dbReference type="Proteomes" id="UP000355283">
    <property type="component" value="Unassembled WGS sequence"/>
</dbReference>
<evidence type="ECO:0000313" key="2">
    <source>
        <dbReference type="EMBL" id="TFJ83111.1"/>
    </source>
</evidence>
<feature type="compositionally biased region" description="Basic and acidic residues" evidence="1">
    <location>
        <begin position="468"/>
        <end position="483"/>
    </location>
</feature>
<proteinExistence type="predicted"/>
<dbReference type="OrthoDB" id="10450813at2759"/>
<dbReference type="EMBL" id="SDOX01000070">
    <property type="protein sequence ID" value="TFJ83111.1"/>
    <property type="molecule type" value="Genomic_DNA"/>
</dbReference>
<feature type="compositionally biased region" description="Acidic residues" evidence="1">
    <location>
        <begin position="602"/>
        <end position="621"/>
    </location>
</feature>
<name>A0A4D9CUY2_9STRA</name>
<gene>
    <name evidence="2" type="ORF">NSK_005580</name>
</gene>
<feature type="compositionally biased region" description="Basic and acidic residues" evidence="1">
    <location>
        <begin position="565"/>
        <end position="588"/>
    </location>
</feature>
<dbReference type="AlphaFoldDB" id="A0A4D9CUY2"/>
<evidence type="ECO:0000313" key="3">
    <source>
        <dbReference type="Proteomes" id="UP000355283"/>
    </source>
</evidence>
<feature type="region of interest" description="Disordered" evidence="1">
    <location>
        <begin position="128"/>
        <end position="252"/>
    </location>
</feature>
<feature type="compositionally biased region" description="Gly residues" evidence="1">
    <location>
        <begin position="656"/>
        <end position="676"/>
    </location>
</feature>
<organism evidence="2 3">
    <name type="scientific">Nannochloropsis salina CCMP1776</name>
    <dbReference type="NCBI Taxonomy" id="1027361"/>
    <lineage>
        <taxon>Eukaryota</taxon>
        <taxon>Sar</taxon>
        <taxon>Stramenopiles</taxon>
        <taxon>Ochrophyta</taxon>
        <taxon>Eustigmatophyceae</taxon>
        <taxon>Eustigmatales</taxon>
        <taxon>Monodopsidaceae</taxon>
        <taxon>Microchloropsis</taxon>
        <taxon>Microchloropsis salina</taxon>
    </lineage>
</organism>